<evidence type="ECO:0000256" key="1">
    <source>
        <dbReference type="SAM" id="Phobius"/>
    </source>
</evidence>
<accession>A0AAV3AJ97</accession>
<gene>
    <name evidence="2" type="ORF">GDO54_012670</name>
</gene>
<sequence>MQNFRHITLFTNLNIFLTFFLCSLYFHHCFSVTWQFKRGNVFSSCCHGNKWTFLAGTAVRWVRRGLVFFLFSVHHQLVPLV</sequence>
<reference evidence="2" key="1">
    <citation type="thesis" date="2020" institute="ProQuest LLC" country="789 East Eisenhower Parkway, Ann Arbor, MI, USA">
        <title>Comparative Genomics and Chromosome Evolution.</title>
        <authorList>
            <person name="Mudd A.B."/>
        </authorList>
    </citation>
    <scope>NUCLEOTIDE SEQUENCE</scope>
    <source>
        <strain evidence="2">1538</strain>
        <tissue evidence="2">Blood</tissue>
    </source>
</reference>
<keyword evidence="1" id="KW-1133">Transmembrane helix</keyword>
<dbReference type="AlphaFoldDB" id="A0AAV3AJ97"/>
<comment type="caution">
    <text evidence="2">The sequence shown here is derived from an EMBL/GenBank/DDBJ whole genome shotgun (WGS) entry which is preliminary data.</text>
</comment>
<name>A0AAV3AJ97_PYXAD</name>
<feature type="transmembrane region" description="Helical" evidence="1">
    <location>
        <begin position="7"/>
        <end position="26"/>
    </location>
</feature>
<proteinExistence type="predicted"/>
<dbReference type="EMBL" id="DYDO01000005">
    <property type="protein sequence ID" value="DBA25100.1"/>
    <property type="molecule type" value="Genomic_DNA"/>
</dbReference>
<dbReference type="Proteomes" id="UP001181693">
    <property type="component" value="Unassembled WGS sequence"/>
</dbReference>
<keyword evidence="1" id="KW-0812">Transmembrane</keyword>
<evidence type="ECO:0000313" key="2">
    <source>
        <dbReference type="EMBL" id="DBA25100.1"/>
    </source>
</evidence>
<evidence type="ECO:0000313" key="3">
    <source>
        <dbReference type="Proteomes" id="UP001181693"/>
    </source>
</evidence>
<evidence type="ECO:0008006" key="4">
    <source>
        <dbReference type="Google" id="ProtNLM"/>
    </source>
</evidence>
<organism evidence="2 3">
    <name type="scientific">Pyxicephalus adspersus</name>
    <name type="common">African bullfrog</name>
    <dbReference type="NCBI Taxonomy" id="30357"/>
    <lineage>
        <taxon>Eukaryota</taxon>
        <taxon>Metazoa</taxon>
        <taxon>Chordata</taxon>
        <taxon>Craniata</taxon>
        <taxon>Vertebrata</taxon>
        <taxon>Euteleostomi</taxon>
        <taxon>Amphibia</taxon>
        <taxon>Batrachia</taxon>
        <taxon>Anura</taxon>
        <taxon>Neobatrachia</taxon>
        <taxon>Ranoidea</taxon>
        <taxon>Pyxicephalidae</taxon>
        <taxon>Pyxicephalinae</taxon>
        <taxon>Pyxicephalus</taxon>
    </lineage>
</organism>
<keyword evidence="3" id="KW-1185">Reference proteome</keyword>
<keyword evidence="1" id="KW-0472">Membrane</keyword>
<protein>
    <recommendedName>
        <fullName evidence="4">Secreted protein</fullName>
    </recommendedName>
</protein>